<gene>
    <name evidence="2" type="ORF">LCGC14_2783960</name>
</gene>
<keyword evidence="1" id="KW-0472">Membrane</keyword>
<dbReference type="AlphaFoldDB" id="A0A0F9BJ13"/>
<evidence type="ECO:0008006" key="3">
    <source>
        <dbReference type="Google" id="ProtNLM"/>
    </source>
</evidence>
<evidence type="ECO:0000313" key="2">
    <source>
        <dbReference type="EMBL" id="KKK84376.1"/>
    </source>
</evidence>
<proteinExistence type="predicted"/>
<dbReference type="EMBL" id="LAZR01051807">
    <property type="protein sequence ID" value="KKK84376.1"/>
    <property type="molecule type" value="Genomic_DNA"/>
</dbReference>
<keyword evidence="1" id="KW-1133">Transmembrane helix</keyword>
<evidence type="ECO:0000256" key="1">
    <source>
        <dbReference type="SAM" id="Phobius"/>
    </source>
</evidence>
<keyword evidence="1" id="KW-0812">Transmembrane</keyword>
<dbReference type="GO" id="GO:0004190">
    <property type="term" value="F:aspartic-type endopeptidase activity"/>
    <property type="evidence" value="ECO:0007669"/>
    <property type="project" value="InterPro"/>
</dbReference>
<feature type="transmembrane region" description="Helical" evidence="1">
    <location>
        <begin position="116"/>
        <end position="135"/>
    </location>
</feature>
<protein>
    <recommendedName>
        <fullName evidence="3">Prepilin type IV endopeptidase peptidase domain-containing protein</fullName>
    </recommendedName>
</protein>
<reference evidence="2" key="1">
    <citation type="journal article" date="2015" name="Nature">
        <title>Complex archaea that bridge the gap between prokaryotes and eukaryotes.</title>
        <authorList>
            <person name="Spang A."/>
            <person name="Saw J.H."/>
            <person name="Jorgensen S.L."/>
            <person name="Zaremba-Niedzwiedzka K."/>
            <person name="Martijn J."/>
            <person name="Lind A.E."/>
            <person name="van Eijk R."/>
            <person name="Schleper C."/>
            <person name="Guy L."/>
            <person name="Ettema T.J."/>
        </authorList>
    </citation>
    <scope>NUCLEOTIDE SEQUENCE</scope>
</reference>
<organism evidence="2">
    <name type="scientific">marine sediment metagenome</name>
    <dbReference type="NCBI Taxonomy" id="412755"/>
    <lineage>
        <taxon>unclassified sequences</taxon>
        <taxon>metagenomes</taxon>
        <taxon>ecological metagenomes</taxon>
    </lineage>
</organism>
<name>A0A0F9BJ13_9ZZZZ</name>
<sequence length="137" mass="14548">MARMKIPNLAVLALLLVFAFLGPLVLPLDIWAWQWLHFVVVLGAGFVLNMSRAIGAGDAKFAAAAAPFVLVEDAGNLAFLFAGVLLAAFATHRAARKSRAVRRLAPGWSSWSRGDFPMGLALGPTLIFYLVVAAATG</sequence>
<feature type="transmembrane region" description="Helical" evidence="1">
    <location>
        <begin position="77"/>
        <end position="95"/>
    </location>
</feature>
<dbReference type="GO" id="GO:0016020">
    <property type="term" value="C:membrane"/>
    <property type="evidence" value="ECO:0007669"/>
    <property type="project" value="InterPro"/>
</dbReference>
<accession>A0A0F9BJ13</accession>
<comment type="caution">
    <text evidence="2">The sequence shown here is derived from an EMBL/GenBank/DDBJ whole genome shotgun (WGS) entry which is preliminary data.</text>
</comment>